<dbReference type="Proteomes" id="UP001596303">
    <property type="component" value="Unassembled WGS sequence"/>
</dbReference>
<evidence type="ECO:0000259" key="1">
    <source>
        <dbReference type="Pfam" id="PF07287"/>
    </source>
</evidence>
<dbReference type="Pfam" id="PF23544">
    <property type="entry name" value="AtuA_ferredoxin"/>
    <property type="match status" value="1"/>
</dbReference>
<dbReference type="PANTHER" id="PTHR47708">
    <property type="match status" value="1"/>
</dbReference>
<protein>
    <submittedName>
        <fullName evidence="3">Acyclic terpene utilization AtuA family protein</fullName>
    </submittedName>
</protein>
<gene>
    <name evidence="3" type="ORF">ACFQDM_02065</name>
</gene>
<feature type="domain" description="AtuA-like ferredoxin-fold" evidence="2">
    <location>
        <begin position="488"/>
        <end position="590"/>
    </location>
</feature>
<dbReference type="RefSeq" id="WP_377374786.1">
    <property type="nucleotide sequence ID" value="NZ_JBHSSW010000003.1"/>
</dbReference>
<dbReference type="InterPro" id="IPR056362">
    <property type="entry name" value="AtuA-like_ferredoxin_dom"/>
</dbReference>
<comment type="caution">
    <text evidence="3">The sequence shown here is derived from an EMBL/GenBank/DDBJ whole genome shotgun (WGS) entry which is preliminary data.</text>
</comment>
<dbReference type="Pfam" id="PF07287">
    <property type="entry name" value="AtuA"/>
    <property type="match status" value="1"/>
</dbReference>
<evidence type="ECO:0000313" key="3">
    <source>
        <dbReference type="EMBL" id="MFC6196843.1"/>
    </source>
</evidence>
<evidence type="ECO:0000259" key="2">
    <source>
        <dbReference type="Pfam" id="PF23544"/>
    </source>
</evidence>
<feature type="domain" description="Acyclic terpene utilisation N-terminal" evidence="1">
    <location>
        <begin position="5"/>
        <end position="448"/>
    </location>
</feature>
<dbReference type="EMBL" id="JBHSSW010000003">
    <property type="protein sequence ID" value="MFC6196843.1"/>
    <property type="molecule type" value="Genomic_DNA"/>
</dbReference>
<reference evidence="4" key="1">
    <citation type="journal article" date="2019" name="Int. J. Syst. Evol. Microbiol.">
        <title>The Global Catalogue of Microorganisms (GCM) 10K type strain sequencing project: providing services to taxonomists for standard genome sequencing and annotation.</title>
        <authorList>
            <consortium name="The Broad Institute Genomics Platform"/>
            <consortium name="The Broad Institute Genome Sequencing Center for Infectious Disease"/>
            <person name="Wu L."/>
            <person name="Ma J."/>
        </authorList>
    </citation>
    <scope>NUCLEOTIDE SEQUENCE [LARGE SCALE GENOMIC DNA]</scope>
    <source>
        <strain evidence="4">CGMCC-1.15741</strain>
    </source>
</reference>
<dbReference type="InterPro" id="IPR010839">
    <property type="entry name" value="AtuA_N"/>
</dbReference>
<proteinExistence type="predicted"/>
<evidence type="ECO:0000313" key="4">
    <source>
        <dbReference type="Proteomes" id="UP001596303"/>
    </source>
</evidence>
<keyword evidence="4" id="KW-1185">Reference proteome</keyword>
<name>A0ABW1S5R7_9PROT</name>
<accession>A0ABW1S5R7</accession>
<organism evidence="3 4">
    <name type="scientific">Ponticaulis profundi</name>
    <dbReference type="NCBI Taxonomy" id="2665222"/>
    <lineage>
        <taxon>Bacteria</taxon>
        <taxon>Pseudomonadati</taxon>
        <taxon>Pseudomonadota</taxon>
        <taxon>Alphaproteobacteria</taxon>
        <taxon>Hyphomonadales</taxon>
        <taxon>Hyphomonadaceae</taxon>
        <taxon>Ponticaulis</taxon>
    </lineage>
</organism>
<dbReference type="PANTHER" id="PTHR47708:SF2">
    <property type="entry name" value="SI:CH73-132F6.5"/>
    <property type="match status" value="1"/>
</dbReference>
<sequence length="598" mass="64569">MSKLVRIGGAGGFYGDSSVAPRQLLEAGVDYLIMDYLAEATMSALGQMRRAAPEAGYATDVVDWIWKENIKLFKETGAKFVTNAGGLNPRVCAQKMQDVAREAGHDFKIAIVEGDDLIERLDTFIDEGVTELYKGEAFPQKDKVLTANAYLGAQPIAAALAAGADVVITGRVVDSALTLGPLIHEFGWGADEYDKLSAGSLAGHVIECGAQGSGGLFTDWEEVSDWAHIGYPIVECEADGAFTVTKPEGSGGLVSEAVVAEQILYEVGDPQAYMLPDVVCDFTKLKLEQTGKDRVRVTHAVGYAPTGRYKVSLTHEDGYRCIAVMPVVGRQAAQKAERQAEAVVIRVEEMLRNKQIGPFRAQRTELLGAEASYGANSRARDVREVVCKLAVEHDDPKALNYFIREFDSPTTSMSVGTTGWFAGRPQVTPVMRVFSFTVDTADVPARMEMNGKTLVVEGPKPPKAFTEAMIERPEPGDVKTPNGSAVSVPLIDLAWARSGDKGDAFNVGVIARKPEYLPFIRAALSHDAVMTYFAHEFEGAENPALDIYELPGLNAINFHLKESLGGGQFSTLRLDALAKGKAQQLLDYPVSVPAELVA</sequence>